<dbReference type="Proteomes" id="UP001066276">
    <property type="component" value="Chromosome 4_2"/>
</dbReference>
<protein>
    <submittedName>
        <fullName evidence="1">Uncharacterized protein</fullName>
    </submittedName>
</protein>
<proteinExistence type="predicted"/>
<keyword evidence="2" id="KW-1185">Reference proteome</keyword>
<sequence>MADKVAEAIRLLQEAGRLNLLANGAELRGSQMRRAFGGVTAAVLARSPQHLVPRMQQVMVSELGRTRGRREAPTTRARGRVCAASHSKEGLCRREAPQFMEAAGVTRNVQAASVWGRDT</sequence>
<organism evidence="1 2">
    <name type="scientific">Pleurodeles waltl</name>
    <name type="common">Iberian ribbed newt</name>
    <dbReference type="NCBI Taxonomy" id="8319"/>
    <lineage>
        <taxon>Eukaryota</taxon>
        <taxon>Metazoa</taxon>
        <taxon>Chordata</taxon>
        <taxon>Craniata</taxon>
        <taxon>Vertebrata</taxon>
        <taxon>Euteleostomi</taxon>
        <taxon>Amphibia</taxon>
        <taxon>Batrachia</taxon>
        <taxon>Caudata</taxon>
        <taxon>Salamandroidea</taxon>
        <taxon>Salamandridae</taxon>
        <taxon>Pleurodelinae</taxon>
        <taxon>Pleurodeles</taxon>
    </lineage>
</organism>
<dbReference type="EMBL" id="JANPWB010000008">
    <property type="protein sequence ID" value="KAJ1165283.1"/>
    <property type="molecule type" value="Genomic_DNA"/>
</dbReference>
<gene>
    <name evidence="1" type="ORF">NDU88_005711</name>
</gene>
<name>A0AAV7SMF2_PLEWA</name>
<comment type="caution">
    <text evidence="1">The sequence shown here is derived from an EMBL/GenBank/DDBJ whole genome shotgun (WGS) entry which is preliminary data.</text>
</comment>
<evidence type="ECO:0000313" key="1">
    <source>
        <dbReference type="EMBL" id="KAJ1165283.1"/>
    </source>
</evidence>
<accession>A0AAV7SMF2</accession>
<evidence type="ECO:0000313" key="2">
    <source>
        <dbReference type="Proteomes" id="UP001066276"/>
    </source>
</evidence>
<dbReference type="AlphaFoldDB" id="A0AAV7SMF2"/>
<reference evidence="1" key="1">
    <citation type="journal article" date="2022" name="bioRxiv">
        <title>Sequencing and chromosome-scale assembly of the giantPleurodeles waltlgenome.</title>
        <authorList>
            <person name="Brown T."/>
            <person name="Elewa A."/>
            <person name="Iarovenko S."/>
            <person name="Subramanian E."/>
            <person name="Araus A.J."/>
            <person name="Petzold A."/>
            <person name="Susuki M."/>
            <person name="Suzuki K.-i.T."/>
            <person name="Hayashi T."/>
            <person name="Toyoda A."/>
            <person name="Oliveira C."/>
            <person name="Osipova E."/>
            <person name="Leigh N.D."/>
            <person name="Simon A."/>
            <person name="Yun M.H."/>
        </authorList>
    </citation>
    <scope>NUCLEOTIDE SEQUENCE</scope>
    <source>
        <strain evidence="1">20211129_DDA</strain>
        <tissue evidence="1">Liver</tissue>
    </source>
</reference>